<dbReference type="FunFam" id="3.30.470.20:FF:000002">
    <property type="entry name" value="Succinate--CoA ligase [ADP-forming] subunit beta"/>
    <property type="match status" value="1"/>
</dbReference>
<feature type="domain" description="ATP-citrate synthase/succinyl-CoA ligase C-terminal" evidence="9">
    <location>
        <begin position="307"/>
        <end position="426"/>
    </location>
</feature>
<proteinExistence type="inferred from homology"/>
<protein>
    <recommendedName>
        <fullName evidence="7">Succinate--CoA ligase [ADP-forming] subunit beta, mitochondrial</fullName>
        <ecNumber evidence="7">6.2.1.5</ecNumber>
    </recommendedName>
    <alternativeName>
        <fullName evidence="7">Succinyl-CoA synthetase beta chain</fullName>
        <shortName evidence="7">SCS-beta</shortName>
    </alternativeName>
</protein>
<evidence type="ECO:0000256" key="7">
    <source>
        <dbReference type="HAMAP-Rule" id="MF_03219"/>
    </source>
</evidence>
<feature type="binding site" evidence="7">
    <location>
        <begin position="87"/>
        <end position="89"/>
    </location>
    <ligand>
        <name>ATP</name>
        <dbReference type="ChEBI" id="CHEBI:30616"/>
    </ligand>
</feature>
<dbReference type="SUPFAM" id="SSF52210">
    <property type="entry name" value="Succinyl-CoA synthetase domains"/>
    <property type="match status" value="1"/>
</dbReference>
<comment type="cofactor">
    <cofactor evidence="7">
        <name>Mg(2+)</name>
        <dbReference type="ChEBI" id="CHEBI:18420"/>
    </cofactor>
    <text evidence="7">Binds 1 Mg(2+) ion per subunit.</text>
</comment>
<dbReference type="Gene3D" id="3.30.470.20">
    <property type="entry name" value="ATP-grasp fold, B domain"/>
    <property type="match status" value="1"/>
</dbReference>
<dbReference type="GO" id="GO:0005739">
    <property type="term" value="C:mitochondrion"/>
    <property type="evidence" value="ECO:0007669"/>
    <property type="project" value="UniProtKB-SubCell"/>
</dbReference>
<dbReference type="InterPro" id="IPR016102">
    <property type="entry name" value="Succinyl-CoA_synth-like"/>
</dbReference>
<evidence type="ECO:0000256" key="1">
    <source>
        <dbReference type="ARBA" id="ARBA00005064"/>
    </source>
</evidence>
<evidence type="ECO:0000313" key="11">
    <source>
        <dbReference type="Proteomes" id="UP000095281"/>
    </source>
</evidence>
<sequence length="459" mass="50770">MPPMSSLTSNLLKLNYFYRYLFKTPIRQLNLHEYQSKELLRKFGCTVQNFIVIEKDMDLVKFDNCEIGAKGDGAYMYVVKAQILAGGRGKGRFIKSRFDTSGVFMTMCRDKVRLTTLDMLGKKLVTKQTGPDGVLVKRVMIAEAVMLKHETYLSILMDPSSGGPIVVACRKGGMDIEEVAKKEPELILKEPISIVEGITCEQCLKIAVWLHFDNAKSIVDAAYEINKLYDCFINLDATQIEINPFGQVHGGEVYCVDAKIVFDDNAAFRQKSIFESALDEEEMSKSEMLAKKFGLSYIPMDGNIACMVNGAGLAMATMDIIHLYGGVPANFLDVGGSATVEQVKNAFKIVASSNPKIKAIFVNIFAGILRCDIIAEGVIAACKELESNIPVVLRLKGTNVDKAKSMLENASQLKGKFELIESFEDAAKRVVELSGGGSNNEKYIFKPEDEGCVPKDFVW</sequence>
<keyword evidence="4 7" id="KW-0479">Metal-binding</keyword>
<dbReference type="NCBIfam" id="NF001913">
    <property type="entry name" value="PRK00696.1"/>
    <property type="match status" value="1"/>
</dbReference>
<reference evidence="12" key="1">
    <citation type="submission" date="2016-11" db="UniProtKB">
        <authorList>
            <consortium name="WormBaseParasite"/>
        </authorList>
    </citation>
    <scope>IDENTIFICATION</scope>
</reference>
<evidence type="ECO:0000256" key="6">
    <source>
        <dbReference type="ARBA" id="ARBA00022842"/>
    </source>
</evidence>
<evidence type="ECO:0000256" key="8">
    <source>
        <dbReference type="RuleBase" id="RU361258"/>
    </source>
</evidence>
<keyword evidence="7" id="KW-0496">Mitochondrion</keyword>
<keyword evidence="6 7" id="KW-0460">Magnesium</keyword>
<keyword evidence="2 7" id="KW-0816">Tricarboxylic acid cycle</keyword>
<evidence type="ECO:0000313" key="12">
    <source>
        <dbReference type="WBParaSite" id="MhA1_Contig50.frz3.gene23"/>
    </source>
</evidence>
<feature type="binding site" evidence="7">
    <location>
        <position position="243"/>
    </location>
    <ligand>
        <name>Mg(2+)</name>
        <dbReference type="ChEBI" id="CHEBI:18420"/>
    </ligand>
</feature>
<comment type="similarity">
    <text evidence="7 8">Belongs to the succinate/malate CoA ligase beta subunit family.</text>
</comment>
<dbReference type="EC" id="6.2.1.5" evidence="7"/>
<dbReference type="PANTHER" id="PTHR11815:SF10">
    <property type="entry name" value="SUCCINATE--COA LIGASE [GDP-FORMING] SUBUNIT BETA, MITOCHONDRIAL"/>
    <property type="match status" value="1"/>
</dbReference>
<dbReference type="AlphaFoldDB" id="A0A1I8BRW7"/>
<dbReference type="Proteomes" id="UP000095281">
    <property type="component" value="Unplaced"/>
</dbReference>
<dbReference type="PROSITE" id="PS01217">
    <property type="entry name" value="SUCCINYL_COA_LIG_3"/>
    <property type="match status" value="1"/>
</dbReference>
<dbReference type="Pfam" id="PF00549">
    <property type="entry name" value="Ligase_CoA"/>
    <property type="match status" value="1"/>
</dbReference>
<dbReference type="OMA" id="TIRDQCA"/>
<dbReference type="GO" id="GO:0042709">
    <property type="term" value="C:succinate-CoA ligase complex"/>
    <property type="evidence" value="ECO:0007669"/>
    <property type="project" value="TreeGrafter"/>
</dbReference>
<dbReference type="InterPro" id="IPR017866">
    <property type="entry name" value="Succ-CoA_synthase_bsu_CS"/>
</dbReference>
<dbReference type="HAMAP" id="MF_00558">
    <property type="entry name" value="Succ_CoA_beta"/>
    <property type="match status" value="1"/>
</dbReference>
<evidence type="ECO:0000256" key="4">
    <source>
        <dbReference type="ARBA" id="ARBA00022723"/>
    </source>
</evidence>
<dbReference type="GO" id="GO:0006099">
    <property type="term" value="P:tricarboxylic acid cycle"/>
    <property type="evidence" value="ECO:0007669"/>
    <property type="project" value="UniProtKB-UniRule"/>
</dbReference>
<evidence type="ECO:0000256" key="5">
    <source>
        <dbReference type="ARBA" id="ARBA00022741"/>
    </source>
</evidence>
<evidence type="ECO:0000256" key="3">
    <source>
        <dbReference type="ARBA" id="ARBA00022598"/>
    </source>
</evidence>
<comment type="pathway">
    <text evidence="1 7">Carbohydrate metabolism; tricarboxylic acid cycle; succinate from succinyl-CoA (ligase route): step 1/1.</text>
</comment>
<organism evidence="11 12">
    <name type="scientific">Meloidogyne hapla</name>
    <name type="common">Root-knot nematode worm</name>
    <dbReference type="NCBI Taxonomy" id="6305"/>
    <lineage>
        <taxon>Eukaryota</taxon>
        <taxon>Metazoa</taxon>
        <taxon>Ecdysozoa</taxon>
        <taxon>Nematoda</taxon>
        <taxon>Chromadorea</taxon>
        <taxon>Rhabditida</taxon>
        <taxon>Tylenchina</taxon>
        <taxon>Tylenchomorpha</taxon>
        <taxon>Tylenchoidea</taxon>
        <taxon>Meloidogynidae</taxon>
        <taxon>Meloidogyninae</taxon>
        <taxon>Meloidogyne</taxon>
    </lineage>
</organism>
<dbReference type="InterPro" id="IPR005809">
    <property type="entry name" value="Succ_CoA_ligase-like_bsu"/>
</dbReference>
<feature type="domain" description="ATP-grasp fold succinyl-CoA synthetase-type" evidence="10">
    <location>
        <begin position="30"/>
        <end position="245"/>
    </location>
</feature>
<dbReference type="InterPro" id="IPR013650">
    <property type="entry name" value="ATP-grasp_succ-CoA_synth-type"/>
</dbReference>
<comment type="catalytic activity">
    <reaction evidence="7">
        <text>succinate + ATP + CoA = succinyl-CoA + ADP + phosphate</text>
        <dbReference type="Rhea" id="RHEA:17661"/>
        <dbReference type="ChEBI" id="CHEBI:30031"/>
        <dbReference type="ChEBI" id="CHEBI:30616"/>
        <dbReference type="ChEBI" id="CHEBI:43474"/>
        <dbReference type="ChEBI" id="CHEBI:57287"/>
        <dbReference type="ChEBI" id="CHEBI:57292"/>
        <dbReference type="ChEBI" id="CHEBI:456216"/>
        <dbReference type="EC" id="6.2.1.5"/>
    </reaction>
</comment>
<dbReference type="WBParaSite" id="MhA1_Contig50.frz3.gene23">
    <property type="protein sequence ID" value="MhA1_Contig50.frz3.gene23"/>
    <property type="gene ID" value="MhA1_Contig50.frz3.gene23"/>
</dbReference>
<dbReference type="Gene3D" id="3.30.1490.20">
    <property type="entry name" value="ATP-grasp fold, A domain"/>
    <property type="match status" value="1"/>
</dbReference>
<dbReference type="InterPro" id="IPR013815">
    <property type="entry name" value="ATP_grasp_subdomain_1"/>
</dbReference>
<dbReference type="PANTHER" id="PTHR11815">
    <property type="entry name" value="SUCCINYL-COA SYNTHETASE BETA CHAIN"/>
    <property type="match status" value="1"/>
</dbReference>
<keyword evidence="3 7" id="KW-0436">Ligase</keyword>
<comment type="function">
    <text evidence="7">Succinyl-CoA synthetase functions in the citric acid cycle (TCA), coupling the hydrolysis of succinyl-CoA to the synthesis of ATP and thus represents the only step of substrate-level phosphorylation in the TCA. The beta subunit provides nucleotide specificity of the enzyme and binds the substrate succinate, while the binding sites for coenzyme A and phosphate are found in the alpha subunit.</text>
</comment>
<dbReference type="Gene3D" id="3.40.50.261">
    <property type="entry name" value="Succinyl-CoA synthetase domains"/>
    <property type="match status" value="1"/>
</dbReference>
<comment type="caution">
    <text evidence="7">Lacks conserved residue(s) required for the propagation of feature annotation.</text>
</comment>
<name>A0A1I8BRW7_MELHA</name>
<dbReference type="GO" id="GO:0005524">
    <property type="term" value="F:ATP binding"/>
    <property type="evidence" value="ECO:0007669"/>
    <property type="project" value="UniProtKB-UniRule"/>
</dbReference>
<comment type="subcellular location">
    <subcellularLocation>
        <location evidence="7">Mitochondrion</location>
    </subcellularLocation>
</comment>
<feature type="binding site" evidence="7">
    <location>
        <position position="309"/>
    </location>
    <ligand>
        <name>substrate</name>
        <note>ligand shared with subunit alpha</note>
    </ligand>
</feature>
<keyword evidence="7" id="KW-0067">ATP-binding</keyword>
<dbReference type="GO" id="GO:0006104">
    <property type="term" value="P:succinyl-CoA metabolic process"/>
    <property type="evidence" value="ECO:0007669"/>
    <property type="project" value="TreeGrafter"/>
</dbReference>
<dbReference type="GO" id="GO:0004775">
    <property type="term" value="F:succinate-CoA ligase (ADP-forming) activity"/>
    <property type="evidence" value="ECO:0007669"/>
    <property type="project" value="UniProtKB-UniRule"/>
</dbReference>
<feature type="binding site" evidence="7">
    <location>
        <position position="150"/>
    </location>
    <ligand>
        <name>ATP</name>
        <dbReference type="ChEBI" id="CHEBI:30616"/>
    </ligand>
</feature>
<keyword evidence="11" id="KW-1185">Reference proteome</keyword>
<dbReference type="SUPFAM" id="SSF56059">
    <property type="entry name" value="Glutathione synthetase ATP-binding domain-like"/>
    <property type="match status" value="1"/>
</dbReference>
<keyword evidence="5 7" id="KW-0547">Nucleotide-binding</keyword>
<dbReference type="FunFam" id="3.40.50.261:FF:000001">
    <property type="entry name" value="Succinate--CoA ligase [ADP-forming] subunit beta"/>
    <property type="match status" value="1"/>
</dbReference>
<dbReference type="UniPathway" id="UPA00223">
    <property type="reaction ID" value="UER00999"/>
</dbReference>
<evidence type="ECO:0000259" key="10">
    <source>
        <dbReference type="Pfam" id="PF08442"/>
    </source>
</evidence>
<accession>A0A1I8BRW7</accession>
<dbReference type="Pfam" id="PF08442">
    <property type="entry name" value="ATP-grasp_2"/>
    <property type="match status" value="1"/>
</dbReference>
<dbReference type="GO" id="GO:0004776">
    <property type="term" value="F:succinate-CoA ligase (GDP-forming) activity"/>
    <property type="evidence" value="ECO:0007669"/>
    <property type="project" value="TreeGrafter"/>
</dbReference>
<feature type="binding site" evidence="7">
    <location>
        <position position="257"/>
    </location>
    <ligand>
        <name>Mg(2+)</name>
        <dbReference type="ChEBI" id="CHEBI:18420"/>
    </ligand>
</feature>
<dbReference type="PIRSF" id="PIRSF001554">
    <property type="entry name" value="SucCS_beta"/>
    <property type="match status" value="1"/>
</dbReference>
<dbReference type="GO" id="GO:0000287">
    <property type="term" value="F:magnesium ion binding"/>
    <property type="evidence" value="ECO:0007669"/>
    <property type="project" value="UniProtKB-UniRule"/>
</dbReference>
<dbReference type="NCBIfam" id="TIGR01016">
    <property type="entry name" value="sucCoAbeta"/>
    <property type="match status" value="1"/>
</dbReference>
<dbReference type="InterPro" id="IPR005811">
    <property type="entry name" value="SUCC_ACL_C"/>
</dbReference>
<feature type="binding site" evidence="7">
    <location>
        <position position="80"/>
    </location>
    <ligand>
        <name>ATP</name>
        <dbReference type="ChEBI" id="CHEBI:30616"/>
    </ligand>
</feature>
<evidence type="ECO:0000256" key="2">
    <source>
        <dbReference type="ARBA" id="ARBA00022532"/>
    </source>
</evidence>
<comment type="subunit">
    <text evidence="7 8">Heterodimer of an alpha and a beta subunit.</text>
</comment>
<evidence type="ECO:0000259" key="9">
    <source>
        <dbReference type="Pfam" id="PF00549"/>
    </source>
</evidence>